<sequence>MTEIFKKIISREIPANIIYEDDRIIAFLDINPVNIGHFLVVPKKYSVNLIDIEEEDFIYLISKARELALQQIKKMGVSGFKLHVNNGKESNQEVFHTHIHIIPSKK</sequence>
<dbReference type="InterPro" id="IPR011146">
    <property type="entry name" value="HIT-like"/>
</dbReference>
<dbReference type="NCBIfam" id="NF045834">
    <property type="entry name" value="M_plasma_HinT"/>
    <property type="match status" value="1"/>
</dbReference>
<dbReference type="EMBL" id="CP102734">
    <property type="protein sequence ID" value="UVD81704.1"/>
    <property type="molecule type" value="Genomic_DNA"/>
</dbReference>
<organism evidence="3 4">
    <name type="scientific">Mycoplasma iguanae</name>
    <dbReference type="NCBI Taxonomy" id="292461"/>
    <lineage>
        <taxon>Bacteria</taxon>
        <taxon>Bacillati</taxon>
        <taxon>Mycoplasmatota</taxon>
        <taxon>Mollicutes</taxon>
        <taxon>Mycoplasmataceae</taxon>
        <taxon>Mycoplasma</taxon>
    </lineage>
</organism>
<dbReference type="InterPro" id="IPR019808">
    <property type="entry name" value="Histidine_triad_CS"/>
</dbReference>
<evidence type="ECO:0000256" key="1">
    <source>
        <dbReference type="PROSITE-ProRule" id="PRU00464"/>
    </source>
</evidence>
<dbReference type="SUPFAM" id="SSF54197">
    <property type="entry name" value="HIT-like"/>
    <property type="match status" value="1"/>
</dbReference>
<gene>
    <name evidence="3" type="ORF">NV226_00065</name>
</gene>
<evidence type="ECO:0000313" key="3">
    <source>
        <dbReference type="EMBL" id="UVD81704.1"/>
    </source>
</evidence>
<protein>
    <submittedName>
        <fullName evidence="3">HIT family protein</fullName>
    </submittedName>
</protein>
<evidence type="ECO:0000313" key="4">
    <source>
        <dbReference type="Proteomes" id="UP001059252"/>
    </source>
</evidence>
<dbReference type="PRINTS" id="PR00332">
    <property type="entry name" value="HISTRIAD"/>
</dbReference>
<dbReference type="Proteomes" id="UP001059252">
    <property type="component" value="Chromosome"/>
</dbReference>
<dbReference type="Gene3D" id="3.30.428.10">
    <property type="entry name" value="HIT-like"/>
    <property type="match status" value="1"/>
</dbReference>
<dbReference type="PANTHER" id="PTHR23089">
    <property type="entry name" value="HISTIDINE TRIAD HIT PROTEIN"/>
    <property type="match status" value="1"/>
</dbReference>
<evidence type="ECO:0000259" key="2">
    <source>
        <dbReference type="PROSITE" id="PS51084"/>
    </source>
</evidence>
<dbReference type="InterPro" id="IPR001310">
    <property type="entry name" value="Histidine_triad_HIT"/>
</dbReference>
<proteinExistence type="predicted"/>
<dbReference type="PROSITE" id="PS00892">
    <property type="entry name" value="HIT_1"/>
    <property type="match status" value="1"/>
</dbReference>
<dbReference type="InterPro" id="IPR036265">
    <property type="entry name" value="HIT-like_sf"/>
</dbReference>
<keyword evidence="4" id="KW-1185">Reference proteome</keyword>
<dbReference type="PROSITE" id="PS51084">
    <property type="entry name" value="HIT_2"/>
    <property type="match status" value="1"/>
</dbReference>
<feature type="short sequence motif" description="Histidine triad motif" evidence="1">
    <location>
        <begin position="96"/>
        <end position="100"/>
    </location>
</feature>
<dbReference type="InterPro" id="IPR054919">
    <property type="entry name" value="M_plasma_HinT"/>
</dbReference>
<dbReference type="Pfam" id="PF01230">
    <property type="entry name" value="HIT"/>
    <property type="match status" value="1"/>
</dbReference>
<accession>A0ABY5R8D2</accession>
<reference evidence="3" key="1">
    <citation type="submission" date="2022-08" db="EMBL/GenBank/DDBJ databases">
        <title>Complete genome of Mycoplasma iguanae type strain 2327.</title>
        <authorList>
            <person name="Spergser J."/>
        </authorList>
    </citation>
    <scope>NUCLEOTIDE SEQUENCE</scope>
    <source>
        <strain evidence="3">2327</strain>
    </source>
</reference>
<name>A0ABY5R8D2_9MOLU</name>
<dbReference type="RefSeq" id="WP_258210878.1">
    <property type="nucleotide sequence ID" value="NZ_CP102734.1"/>
</dbReference>
<feature type="domain" description="HIT" evidence="2">
    <location>
        <begin position="4"/>
        <end position="106"/>
    </location>
</feature>